<gene>
    <name evidence="2" type="ORF">HD556DRAFT_1441414</name>
</gene>
<accession>A0A9P7DJK9</accession>
<sequence length="324" mass="36585">MSCFNPAMLTASPEPETPPSPTHNQPMVDNPIPEESDADRIHHEELLEEQESWMRDWHTVLEQMNECFGHMQNAQVELTLDAQGAKALEDSKKEYQKLEKLVKGWKVKAVKLLREKSVVPTNNVGEPAVVEKTALVDAVPSKEVADMGVPMFLLHWRKAVFLLQLANALFSEKADAKPKPAKTKLQARNVYCTAVWYCPYQEGRPYPVTTIANNADTSGDESEVEMQVEIQDESGEKRIGDVAGEEDFVRGSKTILPCPVLPLPKQPTPAPKCKLDASEREELEALQLEVVSLWEENEELRIHMEWYGDTLIHARQHVRAQEAE</sequence>
<dbReference type="Proteomes" id="UP000719766">
    <property type="component" value="Unassembled WGS sequence"/>
</dbReference>
<organism evidence="2 3">
    <name type="scientific">Suillus plorans</name>
    <dbReference type="NCBI Taxonomy" id="116603"/>
    <lineage>
        <taxon>Eukaryota</taxon>
        <taxon>Fungi</taxon>
        <taxon>Dikarya</taxon>
        <taxon>Basidiomycota</taxon>
        <taxon>Agaricomycotina</taxon>
        <taxon>Agaricomycetes</taxon>
        <taxon>Agaricomycetidae</taxon>
        <taxon>Boletales</taxon>
        <taxon>Suillineae</taxon>
        <taxon>Suillaceae</taxon>
        <taxon>Suillus</taxon>
    </lineage>
</organism>
<protein>
    <submittedName>
        <fullName evidence="2">Uncharacterized protein</fullName>
    </submittedName>
</protein>
<proteinExistence type="predicted"/>
<name>A0A9P7DJK9_9AGAM</name>
<feature type="region of interest" description="Disordered" evidence="1">
    <location>
        <begin position="1"/>
        <end position="30"/>
    </location>
</feature>
<comment type="caution">
    <text evidence="2">The sequence shown here is derived from an EMBL/GenBank/DDBJ whole genome shotgun (WGS) entry which is preliminary data.</text>
</comment>
<dbReference type="AlphaFoldDB" id="A0A9P7DJK9"/>
<reference evidence="2" key="1">
    <citation type="journal article" date="2020" name="New Phytol.">
        <title>Comparative genomics reveals dynamic genome evolution in host specialist ectomycorrhizal fungi.</title>
        <authorList>
            <person name="Lofgren L.A."/>
            <person name="Nguyen N.H."/>
            <person name="Vilgalys R."/>
            <person name="Ruytinx J."/>
            <person name="Liao H.L."/>
            <person name="Branco S."/>
            <person name="Kuo A."/>
            <person name="LaButti K."/>
            <person name="Lipzen A."/>
            <person name="Andreopoulos W."/>
            <person name="Pangilinan J."/>
            <person name="Riley R."/>
            <person name="Hundley H."/>
            <person name="Na H."/>
            <person name="Barry K."/>
            <person name="Grigoriev I.V."/>
            <person name="Stajich J.E."/>
            <person name="Kennedy P.G."/>
        </authorList>
    </citation>
    <scope>NUCLEOTIDE SEQUENCE</scope>
    <source>
        <strain evidence="2">S12</strain>
    </source>
</reference>
<dbReference type="GeneID" id="64600059"/>
<keyword evidence="3" id="KW-1185">Reference proteome</keyword>
<evidence type="ECO:0000313" key="3">
    <source>
        <dbReference type="Proteomes" id="UP000719766"/>
    </source>
</evidence>
<evidence type="ECO:0000313" key="2">
    <source>
        <dbReference type="EMBL" id="KAG1796725.1"/>
    </source>
</evidence>
<evidence type="ECO:0000256" key="1">
    <source>
        <dbReference type="SAM" id="MobiDB-lite"/>
    </source>
</evidence>
<dbReference type="OrthoDB" id="2693550at2759"/>
<dbReference type="RefSeq" id="XP_041162082.1">
    <property type="nucleotide sequence ID" value="XM_041306295.1"/>
</dbReference>
<dbReference type="EMBL" id="JABBWE010000018">
    <property type="protein sequence ID" value="KAG1796725.1"/>
    <property type="molecule type" value="Genomic_DNA"/>
</dbReference>